<dbReference type="AlphaFoldDB" id="A0A1T4LKG2"/>
<organism evidence="5 6">
    <name type="scientific">Anaerorhabdus furcosa</name>
    <dbReference type="NCBI Taxonomy" id="118967"/>
    <lineage>
        <taxon>Bacteria</taxon>
        <taxon>Bacillati</taxon>
        <taxon>Bacillota</taxon>
        <taxon>Erysipelotrichia</taxon>
        <taxon>Erysipelotrichales</taxon>
        <taxon>Erysipelotrichaceae</taxon>
        <taxon>Anaerorhabdus</taxon>
    </lineage>
</organism>
<name>A0A1T4LKG2_9FIRM</name>
<evidence type="ECO:0000313" key="5">
    <source>
        <dbReference type="EMBL" id="SJZ55018.1"/>
    </source>
</evidence>
<dbReference type="EMBL" id="FUWY01000002">
    <property type="protein sequence ID" value="SJZ55018.1"/>
    <property type="molecule type" value="Genomic_DNA"/>
</dbReference>
<dbReference type="GO" id="GO:0003700">
    <property type="term" value="F:DNA-binding transcription factor activity"/>
    <property type="evidence" value="ECO:0007669"/>
    <property type="project" value="InterPro"/>
</dbReference>
<dbReference type="PANTHER" id="PTHR43132">
    <property type="entry name" value="ARSENICAL RESISTANCE OPERON REPRESSOR ARSR-RELATED"/>
    <property type="match status" value="1"/>
</dbReference>
<dbReference type="InterPro" id="IPR011991">
    <property type="entry name" value="ArsR-like_HTH"/>
</dbReference>
<dbReference type="InterPro" id="IPR036390">
    <property type="entry name" value="WH_DNA-bd_sf"/>
</dbReference>
<dbReference type="InterPro" id="IPR001845">
    <property type="entry name" value="HTH_ArsR_DNA-bd_dom"/>
</dbReference>
<evidence type="ECO:0000256" key="2">
    <source>
        <dbReference type="ARBA" id="ARBA00023125"/>
    </source>
</evidence>
<dbReference type="PRINTS" id="PR00778">
    <property type="entry name" value="HTHARSR"/>
</dbReference>
<keyword evidence="2 5" id="KW-0238">DNA-binding</keyword>
<dbReference type="PROSITE" id="PS50987">
    <property type="entry name" value="HTH_ARSR_2"/>
    <property type="match status" value="1"/>
</dbReference>
<dbReference type="PANTHER" id="PTHR43132:SF6">
    <property type="entry name" value="HTH-TYPE TRANSCRIPTIONAL REPRESSOR CZRA"/>
    <property type="match status" value="1"/>
</dbReference>
<feature type="domain" description="HTH arsR-type" evidence="4">
    <location>
        <begin position="2"/>
        <end position="94"/>
    </location>
</feature>
<evidence type="ECO:0000256" key="3">
    <source>
        <dbReference type="ARBA" id="ARBA00023163"/>
    </source>
</evidence>
<evidence type="ECO:0000259" key="4">
    <source>
        <dbReference type="PROSITE" id="PS50987"/>
    </source>
</evidence>
<proteinExistence type="predicted"/>
<accession>A0A1T4LKG2</accession>
<gene>
    <name evidence="5" type="ORF">SAMN02745191_0924</name>
</gene>
<reference evidence="6" key="1">
    <citation type="submission" date="2017-02" db="EMBL/GenBank/DDBJ databases">
        <authorList>
            <person name="Varghese N."/>
            <person name="Submissions S."/>
        </authorList>
    </citation>
    <scope>NUCLEOTIDE SEQUENCE [LARGE SCALE GENOMIC DNA]</scope>
    <source>
        <strain evidence="6">ATCC 25662</strain>
    </source>
</reference>
<dbReference type="GO" id="GO:0003677">
    <property type="term" value="F:DNA binding"/>
    <property type="evidence" value="ECO:0007669"/>
    <property type="project" value="UniProtKB-KW"/>
</dbReference>
<dbReference type="Gene3D" id="1.10.10.10">
    <property type="entry name" value="Winged helix-like DNA-binding domain superfamily/Winged helix DNA-binding domain"/>
    <property type="match status" value="1"/>
</dbReference>
<protein>
    <submittedName>
        <fullName evidence="5">DNA-binding transcriptional regulator, ArsR family</fullName>
    </submittedName>
</protein>
<evidence type="ECO:0000256" key="1">
    <source>
        <dbReference type="ARBA" id="ARBA00023015"/>
    </source>
</evidence>
<evidence type="ECO:0000313" key="6">
    <source>
        <dbReference type="Proteomes" id="UP000243297"/>
    </source>
</evidence>
<dbReference type="SUPFAM" id="SSF46785">
    <property type="entry name" value="Winged helix' DNA-binding domain"/>
    <property type="match status" value="1"/>
</dbReference>
<dbReference type="Pfam" id="PF01022">
    <property type="entry name" value="HTH_5"/>
    <property type="match status" value="1"/>
</dbReference>
<dbReference type="Proteomes" id="UP000243297">
    <property type="component" value="Unassembled WGS sequence"/>
</dbReference>
<keyword evidence="3" id="KW-0804">Transcription</keyword>
<dbReference type="CDD" id="cd00090">
    <property type="entry name" value="HTH_ARSR"/>
    <property type="match status" value="1"/>
</dbReference>
<dbReference type="NCBIfam" id="NF033788">
    <property type="entry name" value="HTH_metalloreg"/>
    <property type="match status" value="1"/>
</dbReference>
<keyword evidence="6" id="KW-1185">Reference proteome</keyword>
<dbReference type="STRING" id="118967.SAMN02745191_0924"/>
<keyword evidence="1" id="KW-0805">Transcription regulation</keyword>
<dbReference type="RefSeq" id="WP_245289555.1">
    <property type="nucleotide sequence ID" value="NZ_FUWY01000002.1"/>
</dbReference>
<sequence length="94" mass="11041">MDVEFQYEEMSLLFKMFSDSTRLKILHLLFEQERCVSDFIEELQMSQSAVSHQLATLKKTHLIKSRKAGKNVYYSLADEHIVSIFKMALDHVNE</sequence>
<dbReference type="SMART" id="SM00418">
    <property type="entry name" value="HTH_ARSR"/>
    <property type="match status" value="1"/>
</dbReference>
<dbReference type="InterPro" id="IPR036388">
    <property type="entry name" value="WH-like_DNA-bd_sf"/>
</dbReference>
<dbReference type="InterPro" id="IPR051011">
    <property type="entry name" value="Metal_resp_trans_reg"/>
</dbReference>